<organism evidence="2 3">
    <name type="scientific">Chromobacterium violaceum</name>
    <dbReference type="NCBI Taxonomy" id="536"/>
    <lineage>
        <taxon>Bacteria</taxon>
        <taxon>Pseudomonadati</taxon>
        <taxon>Pseudomonadota</taxon>
        <taxon>Betaproteobacteria</taxon>
        <taxon>Neisseriales</taxon>
        <taxon>Chromobacteriaceae</taxon>
        <taxon>Chromobacterium</taxon>
    </lineage>
</organism>
<evidence type="ECO:0000259" key="1">
    <source>
        <dbReference type="SMART" id="SM01126"/>
    </source>
</evidence>
<comment type="caution">
    <text evidence="2">The sequence shown here is derived from an EMBL/GenBank/DDBJ whole genome shotgun (WGS) entry which is preliminary data.</text>
</comment>
<dbReference type="Pfam" id="PF12762">
    <property type="entry name" value="DDE_Tnp_IS1595"/>
    <property type="match status" value="1"/>
</dbReference>
<gene>
    <name evidence="2" type="ORF">NCTC8684_02529</name>
</gene>
<dbReference type="SMART" id="SM01126">
    <property type="entry name" value="DDE_Tnp_IS1595"/>
    <property type="match status" value="1"/>
</dbReference>
<dbReference type="AlphaFoldDB" id="A0AAX2MAP7"/>
<dbReference type="NCBIfam" id="NF033547">
    <property type="entry name" value="transpos_IS1595"/>
    <property type="match status" value="1"/>
</dbReference>
<proteinExistence type="predicted"/>
<dbReference type="RefSeq" id="WP_076227319.1">
    <property type="nucleotide sequence ID" value="NZ_JBHMEH010000106.1"/>
</dbReference>
<dbReference type="InterPro" id="IPR024442">
    <property type="entry name" value="Transposase_Zn_ribbon"/>
</dbReference>
<accession>A0AAX2MAP7</accession>
<feature type="domain" description="ISXO2-like transposase" evidence="1">
    <location>
        <begin position="138"/>
        <end position="333"/>
    </location>
</feature>
<evidence type="ECO:0000313" key="2">
    <source>
        <dbReference type="EMBL" id="SUX33430.1"/>
    </source>
</evidence>
<protein>
    <submittedName>
        <fullName evidence="2">Transposase and inactivated derivatives</fullName>
    </submittedName>
</protein>
<dbReference type="EMBL" id="UIGR01000001">
    <property type="protein sequence ID" value="SUX33430.1"/>
    <property type="molecule type" value="Genomic_DNA"/>
</dbReference>
<dbReference type="Proteomes" id="UP000254029">
    <property type="component" value="Unassembled WGS sequence"/>
</dbReference>
<sequence>MAQPFTKSAAARDLTLMHVANMSEDECHQYFCKVRWRSIEQQVCPSCGSINRHYYRKARRQWRCKDCDAYFSVTSGTPLHGHKMTYKKMLLGLMQYVQAANGIATDRLSHEMDVQVKTAHVFGGKIREALMTAQDLTPLSGLVQIDGAHFGGMPRFGRRRRKSDRLIEIAGRVKEKFEKKKGDTKEAPPRSRTNRTNWERCRKNRRIVIVLRQVSLNSGEGGERTITAICKSENMIDVTALANRYIAPGSHIMTDENPAYTKLDDQVDPATTSKKWKHDTVNHSIEFSSPEGINDNQCESYFSRMRRWVKGVSHRATPKYMADRATEFAWREDNRRVAFGQKLELLLTVIFNQGPSVWWRGYWQGHHREDEILFKG</sequence>
<name>A0AAX2MAP7_CHRVL</name>
<dbReference type="Pfam" id="PF12760">
    <property type="entry name" value="Zn_ribbon_IS1595"/>
    <property type="match status" value="1"/>
</dbReference>
<reference evidence="2 3" key="1">
    <citation type="submission" date="2018-06" db="EMBL/GenBank/DDBJ databases">
        <authorList>
            <consortium name="Pathogen Informatics"/>
            <person name="Doyle S."/>
        </authorList>
    </citation>
    <scope>NUCLEOTIDE SEQUENCE [LARGE SCALE GENOMIC DNA]</scope>
    <source>
        <strain evidence="2 3">NCTC8684</strain>
    </source>
</reference>
<dbReference type="InterPro" id="IPR024445">
    <property type="entry name" value="Tnp_ISXO2-like"/>
</dbReference>
<evidence type="ECO:0000313" key="3">
    <source>
        <dbReference type="Proteomes" id="UP000254029"/>
    </source>
</evidence>